<dbReference type="SUPFAM" id="SSF51971">
    <property type="entry name" value="Nucleotide-binding domain"/>
    <property type="match status" value="1"/>
</dbReference>
<evidence type="ECO:0000259" key="2">
    <source>
        <dbReference type="Pfam" id="PF01266"/>
    </source>
</evidence>
<dbReference type="Pfam" id="PF01266">
    <property type="entry name" value="DAO"/>
    <property type="match status" value="1"/>
</dbReference>
<accession>A0A512RG29</accession>
<evidence type="ECO:0000313" key="4">
    <source>
        <dbReference type="Proteomes" id="UP000321436"/>
    </source>
</evidence>
<evidence type="ECO:0000256" key="1">
    <source>
        <dbReference type="ARBA" id="ARBA00023002"/>
    </source>
</evidence>
<proteinExistence type="predicted"/>
<dbReference type="Proteomes" id="UP000321436">
    <property type="component" value="Unassembled WGS sequence"/>
</dbReference>
<dbReference type="EMBL" id="BKAU01000001">
    <property type="protein sequence ID" value="GEP94604.1"/>
    <property type="molecule type" value="Genomic_DNA"/>
</dbReference>
<keyword evidence="1" id="KW-0560">Oxidoreductase</keyword>
<organism evidence="3 4">
    <name type="scientific">Chitinophaga cymbidii</name>
    <dbReference type="NCBI Taxonomy" id="1096750"/>
    <lineage>
        <taxon>Bacteria</taxon>
        <taxon>Pseudomonadati</taxon>
        <taxon>Bacteroidota</taxon>
        <taxon>Chitinophagia</taxon>
        <taxon>Chitinophagales</taxon>
        <taxon>Chitinophagaceae</taxon>
        <taxon>Chitinophaga</taxon>
    </lineage>
</organism>
<dbReference type="RefSeq" id="WP_146858153.1">
    <property type="nucleotide sequence ID" value="NZ_BKAU01000001.1"/>
</dbReference>
<dbReference type="Gene3D" id="3.50.50.60">
    <property type="entry name" value="FAD/NAD(P)-binding domain"/>
    <property type="match status" value="1"/>
</dbReference>
<dbReference type="InterPro" id="IPR036188">
    <property type="entry name" value="FAD/NAD-bd_sf"/>
</dbReference>
<gene>
    <name evidence="3" type="primary">fjo30</name>
    <name evidence="3" type="ORF">CCY01nite_08640</name>
</gene>
<dbReference type="GO" id="GO:0005737">
    <property type="term" value="C:cytoplasm"/>
    <property type="evidence" value="ECO:0007669"/>
    <property type="project" value="TreeGrafter"/>
</dbReference>
<keyword evidence="4" id="KW-1185">Reference proteome</keyword>
<sequence length="343" mass="38339">MQMYDYMLVGQGISGTMLSWFLQKAGKRVLMYDDARPGTASRTASGIINPVSGRKFELAWLYETIYPLAVRTYREMEAELGISCFHERDIWNVWPSAQMRDAFAAALPATPYMQQPEAPRHEATLHQPFGAGIVKGANVQLNTLLPAWRQRLHLRTERFNAAALNITEQGVRYGDVSAAAVIFCEGVDSPSNPWFGKLKFLPNKGEALVIRAALHTRDIIKKGITLVPLEDGTYWAGATFSWDYADAAPTAEKRAEIEESLRQLLKVPYTVEAHLSAIRPSGPDRRPLVGMHPRFPQVGIFNGMGSKGCSLAPWAAEQFVRHLLEATPLPPEIDIKRYFNALR</sequence>
<comment type="caution">
    <text evidence="3">The sequence shown here is derived from an EMBL/GenBank/DDBJ whole genome shotgun (WGS) entry which is preliminary data.</text>
</comment>
<dbReference type="PANTHER" id="PTHR13847:SF289">
    <property type="entry name" value="GLYCINE OXIDASE"/>
    <property type="match status" value="1"/>
</dbReference>
<dbReference type="OrthoDB" id="214253at2"/>
<protein>
    <submittedName>
        <fullName evidence="3">FAD-dependent oxidoreductase</fullName>
    </submittedName>
</protein>
<dbReference type="PANTHER" id="PTHR13847">
    <property type="entry name" value="SARCOSINE DEHYDROGENASE-RELATED"/>
    <property type="match status" value="1"/>
</dbReference>
<feature type="domain" description="FAD dependent oxidoreductase" evidence="2">
    <location>
        <begin position="9"/>
        <end position="318"/>
    </location>
</feature>
<reference evidence="3 4" key="1">
    <citation type="submission" date="2019-07" db="EMBL/GenBank/DDBJ databases">
        <title>Whole genome shotgun sequence of Chitinophaga cymbidii NBRC 109752.</title>
        <authorList>
            <person name="Hosoyama A."/>
            <person name="Uohara A."/>
            <person name="Ohji S."/>
            <person name="Ichikawa N."/>
        </authorList>
    </citation>
    <scope>NUCLEOTIDE SEQUENCE [LARGE SCALE GENOMIC DNA]</scope>
    <source>
        <strain evidence="3 4">NBRC 109752</strain>
    </source>
</reference>
<evidence type="ECO:0000313" key="3">
    <source>
        <dbReference type="EMBL" id="GEP94604.1"/>
    </source>
</evidence>
<dbReference type="GO" id="GO:0016491">
    <property type="term" value="F:oxidoreductase activity"/>
    <property type="evidence" value="ECO:0007669"/>
    <property type="project" value="UniProtKB-KW"/>
</dbReference>
<dbReference type="InterPro" id="IPR006076">
    <property type="entry name" value="FAD-dep_OxRdtase"/>
</dbReference>
<dbReference type="Gene3D" id="3.30.9.10">
    <property type="entry name" value="D-Amino Acid Oxidase, subunit A, domain 2"/>
    <property type="match status" value="1"/>
</dbReference>
<name>A0A512RG29_9BACT</name>
<dbReference type="AlphaFoldDB" id="A0A512RG29"/>